<feature type="compositionally biased region" description="Acidic residues" evidence="2">
    <location>
        <begin position="423"/>
        <end position="435"/>
    </location>
</feature>
<name>A0A8H4IU26_9PEZI</name>
<dbReference type="InterPro" id="IPR006569">
    <property type="entry name" value="CID_dom"/>
</dbReference>
<feature type="region of interest" description="Disordered" evidence="2">
    <location>
        <begin position="254"/>
        <end position="301"/>
    </location>
</feature>
<feature type="compositionally biased region" description="Basic and acidic residues" evidence="2">
    <location>
        <begin position="1"/>
        <end position="15"/>
    </location>
</feature>
<feature type="compositionally biased region" description="Acidic residues" evidence="2">
    <location>
        <begin position="743"/>
        <end position="757"/>
    </location>
</feature>
<comment type="caution">
    <text evidence="5">The sequence shown here is derived from an EMBL/GenBank/DDBJ whole genome shotgun (WGS) entry which is preliminary data.</text>
</comment>
<dbReference type="Proteomes" id="UP000572817">
    <property type="component" value="Unassembled WGS sequence"/>
</dbReference>
<feature type="compositionally biased region" description="Basic and acidic residues" evidence="2">
    <location>
        <begin position="541"/>
        <end position="551"/>
    </location>
</feature>
<dbReference type="EMBL" id="WWBZ02000033">
    <property type="protein sequence ID" value="KAF4307186.1"/>
    <property type="molecule type" value="Genomic_DNA"/>
</dbReference>
<organism evidence="5 6">
    <name type="scientific">Botryosphaeria dothidea</name>
    <dbReference type="NCBI Taxonomy" id="55169"/>
    <lineage>
        <taxon>Eukaryota</taxon>
        <taxon>Fungi</taxon>
        <taxon>Dikarya</taxon>
        <taxon>Ascomycota</taxon>
        <taxon>Pezizomycotina</taxon>
        <taxon>Dothideomycetes</taxon>
        <taxon>Dothideomycetes incertae sedis</taxon>
        <taxon>Botryosphaeriales</taxon>
        <taxon>Botryosphaeriaceae</taxon>
        <taxon>Botryosphaeria</taxon>
    </lineage>
</organism>
<dbReference type="PANTHER" id="PTHR23140:SF0">
    <property type="entry name" value="U2 SNRNP-ASSOCIATED SURP MOTIF-CONTAINING PROTEIN"/>
    <property type="match status" value="1"/>
</dbReference>
<dbReference type="PROSITE" id="PS50128">
    <property type="entry name" value="SURP"/>
    <property type="match status" value="1"/>
</dbReference>
<feature type="domain" description="CID" evidence="4">
    <location>
        <begin position="463"/>
        <end position="647"/>
    </location>
</feature>
<feature type="compositionally biased region" description="Basic and acidic residues" evidence="2">
    <location>
        <begin position="105"/>
        <end position="114"/>
    </location>
</feature>
<feature type="compositionally biased region" description="Basic and acidic residues" evidence="2">
    <location>
        <begin position="24"/>
        <end position="52"/>
    </location>
</feature>
<dbReference type="GO" id="GO:0005634">
    <property type="term" value="C:nucleus"/>
    <property type="evidence" value="ECO:0007669"/>
    <property type="project" value="TreeGrafter"/>
</dbReference>
<feature type="compositionally biased region" description="Acidic residues" evidence="2">
    <location>
        <begin position="700"/>
        <end position="713"/>
    </location>
</feature>
<dbReference type="AlphaFoldDB" id="A0A8H4IU26"/>
<feature type="compositionally biased region" description="Polar residues" evidence="2">
    <location>
        <begin position="283"/>
        <end position="301"/>
    </location>
</feature>
<dbReference type="PANTHER" id="PTHR23140">
    <property type="entry name" value="RNA PROCESSING PROTEIN LD23810P"/>
    <property type="match status" value="1"/>
</dbReference>
<dbReference type="Gene3D" id="1.10.10.790">
    <property type="entry name" value="Surp module"/>
    <property type="match status" value="1"/>
</dbReference>
<feature type="region of interest" description="Disordered" evidence="2">
    <location>
        <begin position="524"/>
        <end position="551"/>
    </location>
</feature>
<dbReference type="OrthoDB" id="377209at2759"/>
<dbReference type="InterPro" id="IPR035967">
    <property type="entry name" value="SWAP/Surp_sf"/>
</dbReference>
<dbReference type="PROSITE" id="PS51391">
    <property type="entry name" value="CID"/>
    <property type="match status" value="1"/>
</dbReference>
<feature type="domain" description="SURP motif" evidence="3">
    <location>
        <begin position="321"/>
        <end position="366"/>
    </location>
</feature>
<feature type="compositionally biased region" description="Basic and acidic residues" evidence="2">
    <location>
        <begin position="673"/>
        <end position="687"/>
    </location>
</feature>
<feature type="region of interest" description="Disordered" evidence="2">
    <location>
        <begin position="1"/>
        <end position="159"/>
    </location>
</feature>
<accession>A0A8H4IU26</accession>
<dbReference type="Pfam" id="PF01805">
    <property type="entry name" value="Surp"/>
    <property type="match status" value="1"/>
</dbReference>
<gene>
    <name evidence="5" type="ORF">GTA08_BOTSDO05572</name>
</gene>
<protein>
    <submittedName>
        <fullName evidence="5">SWAP/Surp</fullName>
    </submittedName>
</protein>
<evidence type="ECO:0000313" key="5">
    <source>
        <dbReference type="EMBL" id="KAF4307186.1"/>
    </source>
</evidence>
<dbReference type="InterPro" id="IPR008942">
    <property type="entry name" value="ENTH_VHS"/>
</dbReference>
<feature type="region of interest" description="Disordered" evidence="2">
    <location>
        <begin position="667"/>
        <end position="801"/>
    </location>
</feature>
<keyword evidence="6" id="KW-1185">Reference proteome</keyword>
<dbReference type="Gene3D" id="1.25.40.90">
    <property type="match status" value="1"/>
</dbReference>
<dbReference type="GO" id="GO:0006396">
    <property type="term" value="P:RNA processing"/>
    <property type="evidence" value="ECO:0007669"/>
    <property type="project" value="InterPro"/>
</dbReference>
<dbReference type="InterPro" id="IPR000061">
    <property type="entry name" value="Surp"/>
</dbReference>
<sequence length="801" mass="88550">MDKSSGVKDFFDISDKLSAPAKKSLRERQKEEAEAKRKREEEEAKAALKDFQKSLGVEEDDEDERPNDSGPSRIGTTRHFVPRGPRGNSGPGSLGPPPPSLSRKRGLDGSHKDQGLFAYSNSGPLDAATAFRDSDDEDERIASSKTAEKAIPKPTMRLSSLPPSITAAEIRSMIPSTLTVEAVNIGNNFDNRSGDRKSTSAIVTLAHNTPAKDIDAVVNALEKRYLGFGFNLSISRHLSSASLDTPAPGLANAVPTSLPFGAKTIPGAPGQSMSRAPPPPSLRGNQQFPPPYGSTQAQFGRSSMPTQIMVKPPSDIKQLKLINKTIETLLNNGPEFEALLMSRPEVQRDQKWEWLWNARSPAGVWYRWKLWQTITGEETDPTTSSRFKALEQRVFYDSAPWVTPEQPLPFEFTTKFEEIVSDPEYDSSDEEASDDEAPRRQQHISGGPPEANFDTDDALKSYLNPLKKSKLTHLLARLPTSTARLRRGDVARVSAFAISHADKGADEIVNMLVTNIFMPFALTSANPDRQKQEDEAEQEENGDKKAEKEDPSSAKSIGLYIISDIFASCGTCGVRQAWRYREWFEAAFKRRNLFEHLGRLEKDLQWGRLRAEKWKRSINNILSMWDGGNVFSPAAQAHFVEVFNNPPLTEAERQAAEKAEQEAARVAAKSKWKPVEVKTEVRQEKQKLVLSDSGAKPTNDDVDGEPMAEDVDGELMGNGDVDGDPMDEDVDGEPMEEAKGDQAGEDFDGEPMEEETALDSRGQATQAEPKGNSETTGETEAAKARRRRPRAEDMFADSDDE</sequence>
<dbReference type="InterPro" id="IPR051485">
    <property type="entry name" value="SR-CTD_assoc_factor"/>
</dbReference>
<proteinExistence type="predicted"/>
<evidence type="ECO:0000259" key="4">
    <source>
        <dbReference type="PROSITE" id="PS51391"/>
    </source>
</evidence>
<evidence type="ECO:0000313" key="6">
    <source>
        <dbReference type="Proteomes" id="UP000572817"/>
    </source>
</evidence>
<keyword evidence="1" id="KW-0694">RNA-binding</keyword>
<feature type="region of interest" description="Disordered" evidence="2">
    <location>
        <begin position="423"/>
        <end position="456"/>
    </location>
</feature>
<evidence type="ECO:0000259" key="3">
    <source>
        <dbReference type="PROSITE" id="PS50128"/>
    </source>
</evidence>
<evidence type="ECO:0000256" key="1">
    <source>
        <dbReference type="ARBA" id="ARBA00022884"/>
    </source>
</evidence>
<reference evidence="5" key="1">
    <citation type="submission" date="2020-04" db="EMBL/GenBank/DDBJ databases">
        <title>Genome Assembly and Annotation of Botryosphaeria dothidea sdau 11-99, a Latent Pathogen of Apple Fruit Ring Rot in China.</title>
        <authorList>
            <person name="Yu C."/>
            <person name="Diao Y."/>
            <person name="Lu Q."/>
            <person name="Zhao J."/>
            <person name="Cui S."/>
            <person name="Peng C."/>
            <person name="He B."/>
            <person name="Liu H."/>
        </authorList>
    </citation>
    <scope>NUCLEOTIDE SEQUENCE [LARGE SCALE GENOMIC DNA]</scope>
    <source>
        <strain evidence="5">Sdau11-99</strain>
    </source>
</reference>
<feature type="compositionally biased region" description="Basic and acidic residues" evidence="2">
    <location>
        <begin position="140"/>
        <end position="151"/>
    </location>
</feature>
<feature type="compositionally biased region" description="Acidic residues" evidence="2">
    <location>
        <begin position="721"/>
        <end position="735"/>
    </location>
</feature>
<dbReference type="SUPFAM" id="SSF109905">
    <property type="entry name" value="Surp module (SWAP domain)"/>
    <property type="match status" value="1"/>
</dbReference>
<evidence type="ECO:0000256" key="2">
    <source>
        <dbReference type="SAM" id="MobiDB-lite"/>
    </source>
</evidence>
<dbReference type="GO" id="GO:0003723">
    <property type="term" value="F:RNA binding"/>
    <property type="evidence" value="ECO:0007669"/>
    <property type="project" value="UniProtKB-KW"/>
</dbReference>